<dbReference type="EMBL" id="JBHSDC010000001">
    <property type="protein sequence ID" value="MFC4230302.1"/>
    <property type="molecule type" value="Genomic_DNA"/>
</dbReference>
<organism evidence="2 3">
    <name type="scientific">Parasediminibacterium paludis</name>
    <dbReference type="NCBI Taxonomy" id="908966"/>
    <lineage>
        <taxon>Bacteria</taxon>
        <taxon>Pseudomonadati</taxon>
        <taxon>Bacteroidota</taxon>
        <taxon>Chitinophagia</taxon>
        <taxon>Chitinophagales</taxon>
        <taxon>Chitinophagaceae</taxon>
        <taxon>Parasediminibacterium</taxon>
    </lineage>
</organism>
<reference evidence="3" key="1">
    <citation type="journal article" date="2019" name="Int. J. Syst. Evol. Microbiol.">
        <title>The Global Catalogue of Microorganisms (GCM) 10K type strain sequencing project: providing services to taxonomists for standard genome sequencing and annotation.</title>
        <authorList>
            <consortium name="The Broad Institute Genomics Platform"/>
            <consortium name="The Broad Institute Genome Sequencing Center for Infectious Disease"/>
            <person name="Wu L."/>
            <person name="Ma J."/>
        </authorList>
    </citation>
    <scope>NUCLEOTIDE SEQUENCE [LARGE SCALE GENOMIC DNA]</scope>
    <source>
        <strain evidence="3">CECT 8010</strain>
    </source>
</reference>
<dbReference type="InterPro" id="IPR013991">
    <property type="entry name" value="PhnaA_N_proteobac"/>
</dbReference>
<comment type="caution">
    <text evidence="2">The sequence shown here is derived from an EMBL/GenBank/DDBJ whole genome shotgun (WGS) entry which is preliminary data.</text>
</comment>
<proteinExistence type="predicted"/>
<dbReference type="Gene3D" id="2.30.30.40">
    <property type="entry name" value="SH3 Domains"/>
    <property type="match status" value="1"/>
</dbReference>
<dbReference type="SMART" id="SM00782">
    <property type="entry name" value="PhnA_Zn_Ribbon"/>
    <property type="match status" value="1"/>
</dbReference>
<evidence type="ECO:0000313" key="3">
    <source>
        <dbReference type="Proteomes" id="UP001595906"/>
    </source>
</evidence>
<dbReference type="Pfam" id="PF03831">
    <property type="entry name" value="YjdM"/>
    <property type="match status" value="1"/>
</dbReference>
<dbReference type="SUPFAM" id="SSF82057">
    <property type="entry name" value="Prokaryotic SH3-related domain"/>
    <property type="match status" value="1"/>
</dbReference>
<evidence type="ECO:0000313" key="2">
    <source>
        <dbReference type="EMBL" id="MFC4230302.1"/>
    </source>
</evidence>
<accession>A0ABV8PTQ8</accession>
<gene>
    <name evidence="2" type="ORF">ACFOW1_00265</name>
</gene>
<feature type="domain" description="PhnA protein N-terminal proteobacterial" evidence="1">
    <location>
        <begin position="6"/>
        <end position="52"/>
    </location>
</feature>
<dbReference type="Proteomes" id="UP001595906">
    <property type="component" value="Unassembled WGS sequence"/>
</dbReference>
<dbReference type="RefSeq" id="WP_379011383.1">
    <property type="nucleotide sequence ID" value="NZ_JBHSDC010000001.1"/>
</dbReference>
<evidence type="ECO:0000259" key="1">
    <source>
        <dbReference type="SMART" id="SM00782"/>
    </source>
</evidence>
<keyword evidence="3" id="KW-1185">Reference proteome</keyword>
<dbReference type="InterPro" id="IPR013988">
    <property type="entry name" value="YjdM_C"/>
</dbReference>
<name>A0ABV8PTQ8_9BACT</name>
<sequence length="190" mass="20519">MAISTTLATRSGNICELCSSDDNLVAYAVPPKTDDSADNQVVLCTNCFGQISSNNFSDTNHWRCLEGSIWSEVPAVQALSYKILGNITEDWAAETKASVALDEAVIEWANAEAEMAANVIVHKDSFGVVLETGDTVILTQNLNVKGANFIAPKGTTVRKIRLVPDNAEQIEGKIEGDTIVILTKYVRKSV</sequence>
<protein>
    <submittedName>
        <fullName evidence="2">PhnA domain-containing protein</fullName>
    </submittedName>
</protein>